<keyword evidence="5" id="KW-0808">Transferase</keyword>
<comment type="catalytic activity">
    <reaction evidence="1">
        <text>ATP + protein L-histidine = ADP + protein N-phospho-L-histidine.</text>
        <dbReference type="EC" id="2.7.13.3"/>
    </reaction>
</comment>
<evidence type="ECO:0000259" key="12">
    <source>
        <dbReference type="PROSITE" id="PS50906"/>
    </source>
</evidence>
<feature type="compositionally biased region" description="Basic and acidic residues" evidence="10">
    <location>
        <begin position="742"/>
        <end position="751"/>
    </location>
</feature>
<dbReference type="GO" id="GO:0004673">
    <property type="term" value="F:protein histidine kinase activity"/>
    <property type="evidence" value="ECO:0007669"/>
    <property type="project" value="UniProtKB-EC"/>
</dbReference>
<dbReference type="GO" id="GO:0005886">
    <property type="term" value="C:plasma membrane"/>
    <property type="evidence" value="ECO:0007669"/>
    <property type="project" value="TreeGrafter"/>
</dbReference>
<dbReference type="InterPro" id="IPR036890">
    <property type="entry name" value="HATPase_C_sf"/>
</dbReference>
<gene>
    <name evidence="13" type="ORF">Cch02nite_70680</name>
</gene>
<keyword evidence="8" id="KW-1133">Transmembrane helix</keyword>
<evidence type="ECO:0000256" key="2">
    <source>
        <dbReference type="ARBA" id="ARBA00004370"/>
    </source>
</evidence>
<keyword evidence="14" id="KW-1185">Reference proteome</keyword>
<dbReference type="GO" id="GO:0000160">
    <property type="term" value="P:phosphorelay signal transduction system"/>
    <property type="evidence" value="ECO:0007669"/>
    <property type="project" value="UniProtKB-KW"/>
</dbReference>
<reference evidence="13 14" key="1">
    <citation type="submission" date="2021-01" db="EMBL/GenBank/DDBJ databases">
        <title>Whole genome shotgun sequence of Catellatospora chokoriensis NBRC 107358.</title>
        <authorList>
            <person name="Komaki H."/>
            <person name="Tamura T."/>
        </authorList>
    </citation>
    <scope>NUCLEOTIDE SEQUENCE [LARGE SCALE GENOMIC DNA]</scope>
    <source>
        <strain evidence="13 14">NBRC 107358</strain>
    </source>
</reference>
<comment type="subcellular location">
    <subcellularLocation>
        <location evidence="2">Membrane</location>
    </subcellularLocation>
</comment>
<dbReference type="AlphaFoldDB" id="A0A8J3KEL8"/>
<feature type="region of interest" description="Disordered" evidence="10">
    <location>
        <begin position="686"/>
        <end position="802"/>
    </location>
</feature>
<dbReference type="EMBL" id="BONG01000068">
    <property type="protein sequence ID" value="GIF93624.1"/>
    <property type="molecule type" value="Genomic_DNA"/>
</dbReference>
<name>A0A8J3KEL8_9ACTN</name>
<keyword evidence="8" id="KW-0472">Membrane</keyword>
<organism evidence="13 14">
    <name type="scientific">Catellatospora chokoriensis</name>
    <dbReference type="NCBI Taxonomy" id="310353"/>
    <lineage>
        <taxon>Bacteria</taxon>
        <taxon>Bacillati</taxon>
        <taxon>Actinomycetota</taxon>
        <taxon>Actinomycetes</taxon>
        <taxon>Micromonosporales</taxon>
        <taxon>Micromonosporaceae</taxon>
        <taxon>Catellatospora</taxon>
    </lineage>
</organism>
<evidence type="ECO:0000256" key="1">
    <source>
        <dbReference type="ARBA" id="ARBA00000085"/>
    </source>
</evidence>
<evidence type="ECO:0000256" key="4">
    <source>
        <dbReference type="ARBA" id="ARBA00022553"/>
    </source>
</evidence>
<dbReference type="Proteomes" id="UP000619293">
    <property type="component" value="Unassembled WGS sequence"/>
</dbReference>
<dbReference type="InterPro" id="IPR003660">
    <property type="entry name" value="HAMP_dom"/>
</dbReference>
<evidence type="ECO:0000256" key="8">
    <source>
        <dbReference type="ARBA" id="ARBA00022989"/>
    </source>
</evidence>
<evidence type="ECO:0000256" key="7">
    <source>
        <dbReference type="ARBA" id="ARBA00022777"/>
    </source>
</evidence>
<dbReference type="SUPFAM" id="SSF55874">
    <property type="entry name" value="ATPase domain of HSP90 chaperone/DNA topoisomerase II/histidine kinase"/>
    <property type="match status" value="1"/>
</dbReference>
<proteinExistence type="predicted"/>
<dbReference type="InterPro" id="IPR010910">
    <property type="entry name" value="Nitrate/nitrite_sensing_bac"/>
</dbReference>
<keyword evidence="6" id="KW-0812">Transmembrane</keyword>
<evidence type="ECO:0000256" key="10">
    <source>
        <dbReference type="SAM" id="MobiDB-lite"/>
    </source>
</evidence>
<feature type="domain" description="NIT" evidence="12">
    <location>
        <begin position="72"/>
        <end position="322"/>
    </location>
</feature>
<feature type="domain" description="HAMP" evidence="11">
    <location>
        <begin position="353"/>
        <end position="422"/>
    </location>
</feature>
<keyword evidence="7" id="KW-0418">Kinase</keyword>
<dbReference type="Pfam" id="PF02518">
    <property type="entry name" value="HATPase_c"/>
    <property type="match status" value="1"/>
</dbReference>
<dbReference type="InterPro" id="IPR050428">
    <property type="entry name" value="TCS_sensor_his_kinase"/>
</dbReference>
<dbReference type="PROSITE" id="PS50906">
    <property type="entry name" value="NIT"/>
    <property type="match status" value="1"/>
</dbReference>
<sequence length="802" mass="85547">MAAWRARTLAAVRKVSKGQGASIMKSRSSHVRTKVVALLVSMTALWVFAAVVTLREGLNLLFVSTLDTNVGRPTEALIGALQHERKLSVSALGAGDTAANRQELTESRTRTDTALTGWRSLTGDVDTAASQQLLNNIGLAAADLDRLTALRTDVDSAKISRPEVLANYTSMIDSGFRIYASVSAFDDQEIAKESRALITLTRGRELLAQEDALLAGALSAESLSGTDVVELTKLVGAQRFLYSSTAAELPPDSLALYEQAVAGPAVANLRRLEDQLLANARAGEKPPITADTWASASAPAIQALREMELAAADKTLQRVTPAAIGVIVRLILAGGLGLIAVITAVIISVTTARALVAQLEKLREAARDLADNRLPRVVQRLSTGEQVDVAAEAPPLSFGNDEIGQVGQAFNAVQQTAIEAAVQQADLRRGVRDVFLNLARRTQNLVHKQLGLLDTMERRESDPEEMDDLFRLDHLATRMRRNAENLIVLSGATAGRTWRLPVPLIDVVRGALAEVEDYTRVSLLPVDAGALAGRAVGDVIHLLAELIENAVSFSPPYTTVNVGGQAVANGFVVEVEDRGLGMTDDDLAVANQQLAEPPDFSLADPSRLGHYVVAKLAQRHGIKVHLRHSPYGGTVAIVLIPASLVVEAPDEELAATGAPARRSVPHPRAIADQLDLGALPQPATAAVTGSAHPVMPRRRTDTSPSTAPAMHAPTGLPARVRQASIAPQLRDALPEPDGEPTEEIRTRDPEQVRAAMSSFQLGTRLGRSDAATTDEYTGRHDAQRNDQQSPAAIPAAPRKDEQ</sequence>
<evidence type="ECO:0000313" key="13">
    <source>
        <dbReference type="EMBL" id="GIF93624.1"/>
    </source>
</evidence>
<dbReference type="PROSITE" id="PS50885">
    <property type="entry name" value="HAMP"/>
    <property type="match status" value="1"/>
</dbReference>
<dbReference type="Gene3D" id="3.30.565.10">
    <property type="entry name" value="Histidine kinase-like ATPase, C-terminal domain"/>
    <property type="match status" value="1"/>
</dbReference>
<dbReference type="PANTHER" id="PTHR45436">
    <property type="entry name" value="SENSOR HISTIDINE KINASE YKOH"/>
    <property type="match status" value="1"/>
</dbReference>
<dbReference type="Pfam" id="PF08376">
    <property type="entry name" value="NIT"/>
    <property type="match status" value="1"/>
</dbReference>
<protein>
    <recommendedName>
        <fullName evidence="3">histidine kinase</fullName>
        <ecNumber evidence="3">2.7.13.3</ecNumber>
    </recommendedName>
</protein>
<evidence type="ECO:0000256" key="5">
    <source>
        <dbReference type="ARBA" id="ARBA00022679"/>
    </source>
</evidence>
<dbReference type="InterPro" id="IPR003594">
    <property type="entry name" value="HATPase_dom"/>
</dbReference>
<evidence type="ECO:0000256" key="9">
    <source>
        <dbReference type="ARBA" id="ARBA00023012"/>
    </source>
</evidence>
<comment type="caution">
    <text evidence="13">The sequence shown here is derived from an EMBL/GenBank/DDBJ whole genome shotgun (WGS) entry which is preliminary data.</text>
</comment>
<dbReference type="SMART" id="SM00387">
    <property type="entry name" value="HATPase_c"/>
    <property type="match status" value="1"/>
</dbReference>
<accession>A0A8J3KEL8</accession>
<keyword evidence="9" id="KW-0902">Two-component regulatory system</keyword>
<dbReference type="Pfam" id="PF00672">
    <property type="entry name" value="HAMP"/>
    <property type="match status" value="1"/>
</dbReference>
<evidence type="ECO:0000259" key="11">
    <source>
        <dbReference type="PROSITE" id="PS50885"/>
    </source>
</evidence>
<dbReference type="EC" id="2.7.13.3" evidence="3"/>
<dbReference type="InterPro" id="IPR013587">
    <property type="entry name" value="Nitrate/nitrite_sensing"/>
</dbReference>
<keyword evidence="4" id="KW-0597">Phosphoprotein</keyword>
<evidence type="ECO:0000256" key="3">
    <source>
        <dbReference type="ARBA" id="ARBA00012438"/>
    </source>
</evidence>
<evidence type="ECO:0000256" key="6">
    <source>
        <dbReference type="ARBA" id="ARBA00022692"/>
    </source>
</evidence>
<dbReference type="Gene3D" id="6.10.340.10">
    <property type="match status" value="1"/>
</dbReference>
<evidence type="ECO:0000313" key="14">
    <source>
        <dbReference type="Proteomes" id="UP000619293"/>
    </source>
</evidence>
<dbReference type="SMART" id="SM00304">
    <property type="entry name" value="HAMP"/>
    <property type="match status" value="1"/>
</dbReference>
<dbReference type="PANTHER" id="PTHR45436:SF5">
    <property type="entry name" value="SENSOR HISTIDINE KINASE TRCS"/>
    <property type="match status" value="1"/>
</dbReference>